<name>A0ABR2KG83_9EUKA</name>
<proteinExistence type="predicted"/>
<reference evidence="1 2" key="1">
    <citation type="submission" date="2024-04" db="EMBL/GenBank/DDBJ databases">
        <title>Tritrichomonas musculus Genome.</title>
        <authorList>
            <person name="Alves-Ferreira E."/>
            <person name="Grigg M."/>
            <person name="Lorenzi H."/>
            <person name="Galac M."/>
        </authorList>
    </citation>
    <scope>NUCLEOTIDE SEQUENCE [LARGE SCALE GENOMIC DNA]</scope>
    <source>
        <strain evidence="1 2">EAF2021</strain>
    </source>
</reference>
<keyword evidence="2" id="KW-1185">Reference proteome</keyword>
<sequence>MFDPHNITPTNSNYFSKKGQIIQKKVTQKEILYNIEEIKKYIPVIINNGLLDQFIYRLKIHNLRMMVNNGRYLETFNILSFTSPPFTIPNFRWTETNEILLLHNWYEQIDPEKRVHLTLLLLWNILGEEDYNVFTFLIFSMSLTVDLLNRKHQIFLIGNRSSRIDKTWFEDSPLSLNPITTNTCYIVPFISNNNFLSEIAPNSIKPYYQL</sequence>
<comment type="caution">
    <text evidence="1">The sequence shown here is derived from an EMBL/GenBank/DDBJ whole genome shotgun (WGS) entry which is preliminary data.</text>
</comment>
<organism evidence="1 2">
    <name type="scientific">Tritrichomonas musculus</name>
    <dbReference type="NCBI Taxonomy" id="1915356"/>
    <lineage>
        <taxon>Eukaryota</taxon>
        <taxon>Metamonada</taxon>
        <taxon>Parabasalia</taxon>
        <taxon>Tritrichomonadida</taxon>
        <taxon>Tritrichomonadidae</taxon>
        <taxon>Tritrichomonas</taxon>
    </lineage>
</organism>
<dbReference type="Proteomes" id="UP001470230">
    <property type="component" value="Unassembled WGS sequence"/>
</dbReference>
<evidence type="ECO:0000313" key="1">
    <source>
        <dbReference type="EMBL" id="KAK8889457.1"/>
    </source>
</evidence>
<dbReference type="EMBL" id="JAPFFF010000005">
    <property type="protein sequence ID" value="KAK8889457.1"/>
    <property type="molecule type" value="Genomic_DNA"/>
</dbReference>
<gene>
    <name evidence="1" type="ORF">M9Y10_034204</name>
</gene>
<evidence type="ECO:0008006" key="3">
    <source>
        <dbReference type="Google" id="ProtNLM"/>
    </source>
</evidence>
<evidence type="ECO:0000313" key="2">
    <source>
        <dbReference type="Proteomes" id="UP001470230"/>
    </source>
</evidence>
<accession>A0ABR2KG83</accession>
<protein>
    <recommendedName>
        <fullName evidence="3">Initiator binding domain-containing protein</fullName>
    </recommendedName>
</protein>